<evidence type="ECO:0000313" key="4">
    <source>
        <dbReference type="EMBL" id="SDL61281.1"/>
    </source>
</evidence>
<feature type="active site" description="Nucleophile" evidence="2">
    <location>
        <position position="42"/>
    </location>
</feature>
<sequence>MIDARDTALIIEGGGMRNSYTAPAIVKLIEEDVQFGWVGGVSAGATHTLCYASRDVDRAKWSFTELAAHPEFGGWRWFVRGKGLLHSDFIYDGSAKVKPLDFDSFSTTTEELHIEATRADTGETVVWNRADLAEIDSLTLAVRASSTLPVIMPLTVIDGVPYVDGALGSSGGLLIDAARRAGYEKFLVLATRPRDYVKEAPSRQKLLRRVLRRHPAVVDAMMGRPDLYNAAKRTMLELEAAGQAQIFFPDNMLVESTEMAVDKLNANYATGARQVAREWPAWQDFLR</sequence>
<dbReference type="OrthoDB" id="9802424at2"/>
<gene>
    <name evidence="4" type="ORF">SAMN04488535_0158</name>
</gene>
<keyword evidence="5" id="KW-1185">Reference proteome</keyword>
<comment type="caution">
    <text evidence="2">Lacks conserved residue(s) required for the propagation of feature annotation.</text>
</comment>
<dbReference type="PROSITE" id="PS51635">
    <property type="entry name" value="PNPLA"/>
    <property type="match status" value="1"/>
</dbReference>
<dbReference type="GO" id="GO:0016787">
    <property type="term" value="F:hydrolase activity"/>
    <property type="evidence" value="ECO:0007669"/>
    <property type="project" value="UniProtKB-UniRule"/>
</dbReference>
<dbReference type="CDD" id="cd07208">
    <property type="entry name" value="Pat_hypo_Ecoli_yjju_like"/>
    <property type="match status" value="1"/>
</dbReference>
<dbReference type="RefSeq" id="WP_092147480.1">
    <property type="nucleotide sequence ID" value="NZ_LT629700.1"/>
</dbReference>
<feature type="domain" description="PNPLA" evidence="3">
    <location>
        <begin position="9"/>
        <end position="179"/>
    </location>
</feature>
<dbReference type="Gene3D" id="3.40.1090.10">
    <property type="entry name" value="Cytosolic phospholipase A2 catalytic domain"/>
    <property type="match status" value="2"/>
</dbReference>
<name>A0A1G9LHA9_9CORY</name>
<keyword evidence="1 2" id="KW-0443">Lipid metabolism</keyword>
<dbReference type="STRING" id="38302.SAMN04488535_0158"/>
<feature type="short sequence motif" description="GXSXG" evidence="2">
    <location>
        <begin position="40"/>
        <end position="44"/>
    </location>
</feature>
<dbReference type="InterPro" id="IPR016035">
    <property type="entry name" value="Acyl_Trfase/lysoPLipase"/>
</dbReference>
<proteinExistence type="predicted"/>
<dbReference type="Pfam" id="PF19890">
    <property type="entry name" value="DUF6363"/>
    <property type="match status" value="1"/>
</dbReference>
<dbReference type="AlphaFoldDB" id="A0A1G9LHA9"/>
<dbReference type="Pfam" id="PF01734">
    <property type="entry name" value="Patatin"/>
    <property type="match status" value="1"/>
</dbReference>
<feature type="short sequence motif" description="DGA/G" evidence="2">
    <location>
        <begin position="164"/>
        <end position="166"/>
    </location>
</feature>
<accession>A0A1G9LHA9</accession>
<dbReference type="EMBL" id="LT629700">
    <property type="protein sequence ID" value="SDL61281.1"/>
    <property type="molecule type" value="Genomic_DNA"/>
</dbReference>
<dbReference type="InterPro" id="IPR037483">
    <property type="entry name" value="YjjU-like"/>
</dbReference>
<dbReference type="Proteomes" id="UP000199350">
    <property type="component" value="Chromosome I"/>
</dbReference>
<keyword evidence="2" id="KW-0442">Lipid degradation</keyword>
<dbReference type="SUPFAM" id="SSF52151">
    <property type="entry name" value="FabD/lysophospholipase-like"/>
    <property type="match status" value="1"/>
</dbReference>
<evidence type="ECO:0000313" key="5">
    <source>
        <dbReference type="Proteomes" id="UP000199350"/>
    </source>
</evidence>
<feature type="active site" description="Proton acceptor" evidence="2">
    <location>
        <position position="164"/>
    </location>
</feature>
<reference evidence="5" key="1">
    <citation type="submission" date="2016-10" db="EMBL/GenBank/DDBJ databases">
        <authorList>
            <person name="Varghese N."/>
            <person name="Submissions S."/>
        </authorList>
    </citation>
    <scope>NUCLEOTIDE SEQUENCE [LARGE SCALE GENOMIC DNA]</scope>
    <source>
        <strain evidence="5">DSM 20632</strain>
    </source>
</reference>
<evidence type="ECO:0000256" key="1">
    <source>
        <dbReference type="ARBA" id="ARBA00023098"/>
    </source>
</evidence>
<keyword evidence="2" id="KW-0378">Hydrolase</keyword>
<protein>
    <submittedName>
        <fullName evidence="4">Predicted phospholipase, patatin/cPLA2 family</fullName>
    </submittedName>
</protein>
<dbReference type="InterPro" id="IPR002641">
    <property type="entry name" value="PNPLA_dom"/>
</dbReference>
<dbReference type="InterPro" id="IPR045943">
    <property type="entry name" value="DUF6363"/>
</dbReference>
<evidence type="ECO:0000256" key="2">
    <source>
        <dbReference type="PROSITE-ProRule" id="PRU01161"/>
    </source>
</evidence>
<evidence type="ECO:0000259" key="3">
    <source>
        <dbReference type="PROSITE" id="PS51635"/>
    </source>
</evidence>
<organism evidence="4 5">
    <name type="scientific">Corynebacterium mycetoides</name>
    <dbReference type="NCBI Taxonomy" id="38302"/>
    <lineage>
        <taxon>Bacteria</taxon>
        <taxon>Bacillati</taxon>
        <taxon>Actinomycetota</taxon>
        <taxon>Actinomycetes</taxon>
        <taxon>Mycobacteriales</taxon>
        <taxon>Corynebacteriaceae</taxon>
        <taxon>Corynebacterium</taxon>
    </lineage>
</organism>
<dbReference type="GO" id="GO:0016042">
    <property type="term" value="P:lipid catabolic process"/>
    <property type="evidence" value="ECO:0007669"/>
    <property type="project" value="UniProtKB-UniRule"/>
</dbReference>